<feature type="transmembrane region" description="Helical" evidence="1">
    <location>
        <begin position="245"/>
        <end position="266"/>
    </location>
</feature>
<evidence type="ECO:0000259" key="2">
    <source>
        <dbReference type="Pfam" id="PF00892"/>
    </source>
</evidence>
<feature type="transmembrane region" description="Helical" evidence="1">
    <location>
        <begin position="6"/>
        <end position="23"/>
    </location>
</feature>
<dbReference type="InterPro" id="IPR037185">
    <property type="entry name" value="EmrE-like"/>
</dbReference>
<keyword evidence="1" id="KW-0812">Transmembrane</keyword>
<evidence type="ECO:0000313" key="3">
    <source>
        <dbReference type="EMBL" id="AXR08585.1"/>
    </source>
</evidence>
<feature type="domain" description="EamA" evidence="2">
    <location>
        <begin position="2"/>
        <end position="134"/>
    </location>
</feature>
<proteinExistence type="predicted"/>
<reference evidence="3 4" key="1">
    <citation type="submission" date="2018-08" db="EMBL/GenBank/DDBJ databases">
        <title>Salinimonas sediminis sp. nov., a piezophilic bacterium isolated from a deep-sea sediment sample from the New Britain Trench.</title>
        <authorList>
            <person name="Cao J."/>
        </authorList>
    </citation>
    <scope>NUCLEOTIDE SEQUENCE [LARGE SCALE GENOMIC DNA]</scope>
    <source>
        <strain evidence="3 4">N102</strain>
    </source>
</reference>
<dbReference type="OrthoDB" id="6235706at2"/>
<keyword evidence="1" id="KW-0472">Membrane</keyword>
<feature type="transmembrane region" description="Helical" evidence="1">
    <location>
        <begin position="180"/>
        <end position="200"/>
    </location>
</feature>
<feature type="transmembrane region" description="Helical" evidence="1">
    <location>
        <begin position="93"/>
        <end position="112"/>
    </location>
</feature>
<feature type="transmembrane region" description="Helical" evidence="1">
    <location>
        <begin position="118"/>
        <end position="137"/>
    </location>
</feature>
<dbReference type="Pfam" id="PF00892">
    <property type="entry name" value="EamA"/>
    <property type="match status" value="2"/>
</dbReference>
<feature type="domain" description="EamA" evidence="2">
    <location>
        <begin position="149"/>
        <end position="288"/>
    </location>
</feature>
<dbReference type="Gene3D" id="1.10.3730.20">
    <property type="match status" value="1"/>
</dbReference>
<keyword evidence="1" id="KW-1133">Transmembrane helix</keyword>
<organism evidence="3 4">
    <name type="scientific">Salinimonas sediminis</name>
    <dbReference type="NCBI Taxonomy" id="2303538"/>
    <lineage>
        <taxon>Bacteria</taxon>
        <taxon>Pseudomonadati</taxon>
        <taxon>Pseudomonadota</taxon>
        <taxon>Gammaproteobacteria</taxon>
        <taxon>Alteromonadales</taxon>
        <taxon>Alteromonadaceae</taxon>
        <taxon>Alteromonas/Salinimonas group</taxon>
        <taxon>Salinimonas</taxon>
    </lineage>
</organism>
<dbReference type="SUPFAM" id="SSF103481">
    <property type="entry name" value="Multidrug resistance efflux transporter EmrE"/>
    <property type="match status" value="2"/>
</dbReference>
<feature type="transmembrane region" description="Helical" evidence="1">
    <location>
        <begin position="149"/>
        <end position="168"/>
    </location>
</feature>
<name>A0A346NSS8_9ALTE</name>
<dbReference type="PANTHER" id="PTHR22911">
    <property type="entry name" value="ACYL-MALONYL CONDENSING ENZYME-RELATED"/>
    <property type="match status" value="1"/>
</dbReference>
<gene>
    <name evidence="3" type="ORF">D0Y50_17770</name>
</gene>
<dbReference type="InterPro" id="IPR000620">
    <property type="entry name" value="EamA_dom"/>
</dbReference>
<evidence type="ECO:0000313" key="4">
    <source>
        <dbReference type="Proteomes" id="UP000262073"/>
    </source>
</evidence>
<dbReference type="RefSeq" id="WP_108566848.1">
    <property type="nucleotide sequence ID" value="NZ_CP031769.1"/>
</dbReference>
<dbReference type="PANTHER" id="PTHR22911:SF137">
    <property type="entry name" value="SOLUTE CARRIER FAMILY 35 MEMBER G2-RELATED"/>
    <property type="match status" value="1"/>
</dbReference>
<dbReference type="EMBL" id="CP031769">
    <property type="protein sequence ID" value="AXR08585.1"/>
    <property type="molecule type" value="Genomic_DNA"/>
</dbReference>
<dbReference type="Proteomes" id="UP000262073">
    <property type="component" value="Chromosome"/>
</dbReference>
<feature type="transmembrane region" description="Helical" evidence="1">
    <location>
        <begin position="273"/>
        <end position="293"/>
    </location>
</feature>
<evidence type="ECO:0000256" key="1">
    <source>
        <dbReference type="SAM" id="Phobius"/>
    </source>
</evidence>
<feature type="transmembrane region" description="Helical" evidence="1">
    <location>
        <begin position="220"/>
        <end position="239"/>
    </location>
</feature>
<keyword evidence="4" id="KW-1185">Reference proteome</keyword>
<dbReference type="KEGG" id="salm:D0Y50_17770"/>
<protein>
    <submittedName>
        <fullName evidence="3">DMT family transporter</fullName>
    </submittedName>
</protein>
<sequence>MGELAALTVALCWAIAARMFRVLGASFSPLSLNFWKGLVAIILLLLVTQLLLPAVQLPGEAYLWLLLSGVIGIGIGDTCFFQALNRIGDTQSVLITETLAPIFTALLAMVWIAEWLTWQQWIGIAIVLVSVDLVVKVRRRTDLHLFAPSGYVFAAVAAVCQAVGAVISRDILTTYPALDAFNASLVRLTGGLAIIVLLMLLLKKRWLPVSTQPKQMWRMFALATVLGTAAALYLQMVAFTHAKAGVVQTLIATSAVMSLAVAWAVGEKTNRATLGWSLMALVGVAVLVAAGQWSSIGH</sequence>
<dbReference type="GO" id="GO:0016020">
    <property type="term" value="C:membrane"/>
    <property type="evidence" value="ECO:0007669"/>
    <property type="project" value="InterPro"/>
</dbReference>
<dbReference type="AlphaFoldDB" id="A0A346NSS8"/>
<feature type="transmembrane region" description="Helical" evidence="1">
    <location>
        <begin position="61"/>
        <end position="81"/>
    </location>
</feature>
<accession>A0A346NSS8</accession>
<feature type="transmembrane region" description="Helical" evidence="1">
    <location>
        <begin position="35"/>
        <end position="55"/>
    </location>
</feature>